<accession>A0A1H2ETM8</accession>
<proteinExistence type="inferred from homology"/>
<gene>
    <name evidence="9" type="ORF">SAMN05216210_1032</name>
</gene>
<name>A0A1H2ETM8_9GAMM</name>
<keyword evidence="7 8" id="KW-0472">Membrane</keyword>
<comment type="subcellular location">
    <subcellularLocation>
        <location evidence="1">Cell inner membrane</location>
        <topology evidence="1">Multi-pass membrane protein</topology>
    </subcellularLocation>
</comment>
<evidence type="ECO:0000256" key="4">
    <source>
        <dbReference type="ARBA" id="ARBA00022519"/>
    </source>
</evidence>
<evidence type="ECO:0000256" key="6">
    <source>
        <dbReference type="ARBA" id="ARBA00022989"/>
    </source>
</evidence>
<keyword evidence="3" id="KW-1003">Cell membrane</keyword>
<dbReference type="RefSeq" id="WP_092384793.1">
    <property type="nucleotide sequence ID" value="NZ_LT629787.1"/>
</dbReference>
<dbReference type="EMBL" id="LT629787">
    <property type="protein sequence ID" value="SDT98522.1"/>
    <property type="molecule type" value="Genomic_DNA"/>
</dbReference>
<feature type="transmembrane region" description="Helical" evidence="8">
    <location>
        <begin position="94"/>
        <end position="114"/>
    </location>
</feature>
<keyword evidence="10" id="KW-1185">Reference proteome</keyword>
<evidence type="ECO:0000256" key="1">
    <source>
        <dbReference type="ARBA" id="ARBA00004429"/>
    </source>
</evidence>
<dbReference type="OrthoDB" id="958025at2"/>
<dbReference type="Proteomes" id="UP000243924">
    <property type="component" value="Chromosome I"/>
</dbReference>
<dbReference type="PANTHER" id="PTHR39342">
    <property type="entry name" value="UPF0283 MEMBRANE PROTEIN YCJF"/>
    <property type="match status" value="1"/>
</dbReference>
<feature type="transmembrane region" description="Helical" evidence="8">
    <location>
        <begin position="65"/>
        <end position="82"/>
    </location>
</feature>
<protein>
    <submittedName>
        <fullName evidence="9">Putative membrane protein</fullName>
    </submittedName>
</protein>
<sequence length="345" mass="38063">MSAEDKTASSTVLDTWEQKQSSRRATEILEELEAEVWSDQPSTTAPLADAEQLNAAVFSPWPSRLWRLLLAMVALAAVGQWVDWTIAAWHWQPLLGAALGALGALFLVVAMLSWRDLYRQRLRMTRLQQLREQMDQALAAEQDHMPAEWLAGVRQLYQGTALQMQLEQALDGLDAAHSAAEIQGRLNQLFYSSLDQQARQLIRREASGTGVLVATSPWVAVDLLLVVWRNVRLVQRLALLFGLPAGQLNRWRLLAHVLRNIALAGSSELAIGALSDSLLAGMLEKLAARVGQGIGVGLYSARLGHFTLDLCRVVPLTDRKALREDGLGVVQGIKARVTGRTDEQV</sequence>
<evidence type="ECO:0000256" key="2">
    <source>
        <dbReference type="ARBA" id="ARBA00008255"/>
    </source>
</evidence>
<dbReference type="STRING" id="1434072.SAMN05216210_1032"/>
<evidence type="ECO:0000313" key="10">
    <source>
        <dbReference type="Proteomes" id="UP000243924"/>
    </source>
</evidence>
<dbReference type="GO" id="GO:0005886">
    <property type="term" value="C:plasma membrane"/>
    <property type="evidence" value="ECO:0007669"/>
    <property type="project" value="UniProtKB-SubCell"/>
</dbReference>
<evidence type="ECO:0000256" key="7">
    <source>
        <dbReference type="ARBA" id="ARBA00023136"/>
    </source>
</evidence>
<evidence type="ECO:0000256" key="5">
    <source>
        <dbReference type="ARBA" id="ARBA00022692"/>
    </source>
</evidence>
<comment type="similarity">
    <text evidence="2">Belongs to the UPF0283 family.</text>
</comment>
<reference evidence="10" key="1">
    <citation type="submission" date="2016-10" db="EMBL/GenBank/DDBJ databases">
        <authorList>
            <person name="Varghese N."/>
            <person name="Submissions S."/>
        </authorList>
    </citation>
    <scope>NUCLEOTIDE SEQUENCE [LARGE SCALE GENOMIC DNA]</scope>
    <source>
        <strain evidence="10">CECT 8338</strain>
    </source>
</reference>
<evidence type="ECO:0000256" key="8">
    <source>
        <dbReference type="SAM" id="Phobius"/>
    </source>
</evidence>
<keyword evidence="6 8" id="KW-1133">Transmembrane helix</keyword>
<dbReference type="Pfam" id="PF05128">
    <property type="entry name" value="DUF697"/>
    <property type="match status" value="1"/>
</dbReference>
<dbReference type="AlphaFoldDB" id="A0A1H2ETM8"/>
<dbReference type="InterPro" id="IPR006507">
    <property type="entry name" value="UPF0283"/>
</dbReference>
<keyword evidence="4" id="KW-0997">Cell inner membrane</keyword>
<evidence type="ECO:0000256" key="3">
    <source>
        <dbReference type="ARBA" id="ARBA00022475"/>
    </source>
</evidence>
<keyword evidence="5 8" id="KW-0812">Transmembrane</keyword>
<dbReference type="InterPro" id="IPR021147">
    <property type="entry name" value="DUF697"/>
</dbReference>
<evidence type="ECO:0000313" key="9">
    <source>
        <dbReference type="EMBL" id="SDT98522.1"/>
    </source>
</evidence>
<dbReference type="NCBIfam" id="TIGR01620">
    <property type="entry name" value="hyp_HI0043"/>
    <property type="match status" value="1"/>
</dbReference>
<organism evidence="9 10">
    <name type="scientific">Halopseudomonas salegens</name>
    <dbReference type="NCBI Taxonomy" id="1434072"/>
    <lineage>
        <taxon>Bacteria</taxon>
        <taxon>Pseudomonadati</taxon>
        <taxon>Pseudomonadota</taxon>
        <taxon>Gammaproteobacteria</taxon>
        <taxon>Pseudomonadales</taxon>
        <taxon>Pseudomonadaceae</taxon>
        <taxon>Halopseudomonas</taxon>
    </lineage>
</organism>
<dbReference type="PANTHER" id="PTHR39342:SF1">
    <property type="entry name" value="UPF0283 MEMBRANE PROTEIN YCJF"/>
    <property type="match status" value="1"/>
</dbReference>